<comment type="caution">
    <text evidence="3">The sequence shown here is derived from an EMBL/GenBank/DDBJ whole genome shotgun (WGS) entry which is preliminary data.</text>
</comment>
<name>A0A251XIT5_CLAMM</name>
<dbReference type="Gene3D" id="3.40.640.10">
    <property type="entry name" value="Type I PLP-dependent aspartate aminotransferase-like (Major domain)"/>
    <property type="match status" value="1"/>
</dbReference>
<dbReference type="InterPro" id="IPR015422">
    <property type="entry name" value="PyrdxlP-dep_Trfase_small"/>
</dbReference>
<dbReference type="Pfam" id="PF00266">
    <property type="entry name" value="Aminotran_5"/>
    <property type="match status" value="1"/>
</dbReference>
<dbReference type="SUPFAM" id="SSF53383">
    <property type="entry name" value="PLP-dependent transferases"/>
    <property type="match status" value="1"/>
</dbReference>
<evidence type="ECO:0000313" key="4">
    <source>
        <dbReference type="Proteomes" id="UP000195062"/>
    </source>
</evidence>
<evidence type="ECO:0000259" key="2">
    <source>
        <dbReference type="Pfam" id="PF00266"/>
    </source>
</evidence>
<keyword evidence="4" id="KW-1185">Reference proteome</keyword>
<protein>
    <submittedName>
        <fullName evidence="3">Cysteine desulfurase</fullName>
    </submittedName>
</protein>
<proteinExistence type="predicted"/>
<feature type="region of interest" description="Disordered" evidence="1">
    <location>
        <begin position="1"/>
        <end position="24"/>
    </location>
</feature>
<accession>A0A251XIT5</accession>
<evidence type="ECO:0000256" key="1">
    <source>
        <dbReference type="SAM" id="MobiDB-lite"/>
    </source>
</evidence>
<dbReference type="Proteomes" id="UP000195062">
    <property type="component" value="Unassembled WGS sequence"/>
</dbReference>
<dbReference type="InterPro" id="IPR015424">
    <property type="entry name" value="PyrdxlP-dep_Trfase"/>
</dbReference>
<sequence>MEWTDAYRTAGRPGDGTGRSAGLTADEIDRIRRDFPLLDSEVNGHPLVYLDSAATSQKPRQVLDAERAYLEHRNAAVHRGAHTLAALATEEFERHGRRSRASWASTPARSCGHPTRPRG</sequence>
<reference evidence="3 4" key="1">
    <citation type="submission" date="2016-08" db="EMBL/GenBank/DDBJ databases">
        <title>Genome sequence of Clavibacter michiganensis subsp. michiganensis strain CASJ007.</title>
        <authorList>
            <person name="Thapa S.P."/>
            <person name="Coaker G."/>
        </authorList>
    </citation>
    <scope>NUCLEOTIDE SEQUENCE [LARGE SCALE GENOMIC DNA]</scope>
    <source>
        <strain evidence="3">CASJ007</strain>
    </source>
</reference>
<feature type="region of interest" description="Disordered" evidence="1">
    <location>
        <begin position="94"/>
        <end position="119"/>
    </location>
</feature>
<dbReference type="InterPro" id="IPR015421">
    <property type="entry name" value="PyrdxlP-dep_Trfase_major"/>
</dbReference>
<feature type="domain" description="Aminotransferase class V" evidence="2">
    <location>
        <begin position="48"/>
        <end position="94"/>
    </location>
</feature>
<dbReference type="AlphaFoldDB" id="A0A251XIT5"/>
<evidence type="ECO:0000313" key="3">
    <source>
        <dbReference type="EMBL" id="OUE03474.1"/>
    </source>
</evidence>
<gene>
    <name evidence="3" type="primary">sufS</name>
    <name evidence="3" type="ORF">CMMCAS07_00895</name>
</gene>
<dbReference type="Gene3D" id="3.90.1150.10">
    <property type="entry name" value="Aspartate Aminotransferase, domain 1"/>
    <property type="match status" value="1"/>
</dbReference>
<dbReference type="InterPro" id="IPR000192">
    <property type="entry name" value="Aminotrans_V_dom"/>
</dbReference>
<dbReference type="EMBL" id="MDHH01000001">
    <property type="protein sequence ID" value="OUE03474.1"/>
    <property type="molecule type" value="Genomic_DNA"/>
</dbReference>
<organism evidence="3 4">
    <name type="scientific">Clavibacter michiganensis subsp. michiganensis</name>
    <dbReference type="NCBI Taxonomy" id="33013"/>
    <lineage>
        <taxon>Bacteria</taxon>
        <taxon>Bacillati</taxon>
        <taxon>Actinomycetota</taxon>
        <taxon>Actinomycetes</taxon>
        <taxon>Micrococcales</taxon>
        <taxon>Microbacteriaceae</taxon>
        <taxon>Clavibacter</taxon>
    </lineage>
</organism>